<dbReference type="InterPro" id="IPR036188">
    <property type="entry name" value="FAD/NAD-bd_sf"/>
</dbReference>
<proteinExistence type="predicted"/>
<dbReference type="PRINTS" id="PR00420">
    <property type="entry name" value="RNGMNOXGNASE"/>
</dbReference>
<evidence type="ECO:0000313" key="4">
    <source>
        <dbReference type="Proteomes" id="UP000536179"/>
    </source>
</evidence>
<evidence type="ECO:0000313" key="3">
    <source>
        <dbReference type="EMBL" id="MBB3208507.1"/>
    </source>
</evidence>
<dbReference type="GO" id="GO:0071949">
    <property type="term" value="F:FAD binding"/>
    <property type="evidence" value="ECO:0007669"/>
    <property type="project" value="InterPro"/>
</dbReference>
<dbReference type="Pfam" id="PF01494">
    <property type="entry name" value="FAD_binding_3"/>
    <property type="match status" value="1"/>
</dbReference>
<dbReference type="Proteomes" id="UP000536179">
    <property type="component" value="Unassembled WGS sequence"/>
</dbReference>
<accession>A0A7W5H6G0</accession>
<dbReference type="EMBL" id="JACHXU010000016">
    <property type="protein sequence ID" value="MBB3208507.1"/>
    <property type="molecule type" value="Genomic_DNA"/>
</dbReference>
<evidence type="ECO:0000256" key="1">
    <source>
        <dbReference type="SAM" id="MobiDB-lite"/>
    </source>
</evidence>
<gene>
    <name evidence="3" type="ORF">FHS27_004336</name>
</gene>
<dbReference type="SUPFAM" id="SSF51905">
    <property type="entry name" value="FAD/NAD(P)-binding domain"/>
    <property type="match status" value="1"/>
</dbReference>
<dbReference type="PANTHER" id="PTHR42685">
    <property type="entry name" value="GERANYLGERANYL DIPHOSPHATE REDUCTASE"/>
    <property type="match status" value="1"/>
</dbReference>
<dbReference type="InterPro" id="IPR002938">
    <property type="entry name" value="FAD-bd"/>
</dbReference>
<evidence type="ECO:0000259" key="2">
    <source>
        <dbReference type="Pfam" id="PF01494"/>
    </source>
</evidence>
<reference evidence="3 4" key="1">
    <citation type="submission" date="2020-08" db="EMBL/GenBank/DDBJ databases">
        <title>Genomic Encyclopedia of Type Strains, Phase III (KMG-III): the genomes of soil and plant-associated and newly described type strains.</title>
        <authorList>
            <person name="Whitman W."/>
        </authorList>
    </citation>
    <scope>NUCLEOTIDE SEQUENCE [LARGE SCALE GENOMIC DNA]</scope>
    <source>
        <strain evidence="3 4">CECT 8075</strain>
    </source>
</reference>
<protein>
    <submittedName>
        <fullName evidence="3">2-polyprenyl-6-methoxyphenol hydroxylase-like FAD-dependent oxidoreductase</fullName>
    </submittedName>
</protein>
<dbReference type="RefSeq" id="WP_184306684.1">
    <property type="nucleotide sequence ID" value="NZ_JACHXU010000016.1"/>
</dbReference>
<keyword evidence="4" id="KW-1185">Reference proteome</keyword>
<feature type="region of interest" description="Disordered" evidence="1">
    <location>
        <begin position="301"/>
        <end position="322"/>
    </location>
</feature>
<dbReference type="AlphaFoldDB" id="A0A7W5H6G0"/>
<feature type="domain" description="FAD-binding" evidence="2">
    <location>
        <begin position="11"/>
        <end position="171"/>
    </location>
</feature>
<comment type="caution">
    <text evidence="3">The sequence shown here is derived from an EMBL/GenBank/DDBJ whole genome shotgun (WGS) entry which is preliminary data.</text>
</comment>
<dbReference type="PANTHER" id="PTHR42685:SF22">
    <property type="entry name" value="CONDITIONED MEDIUM FACTOR RECEPTOR 1"/>
    <property type="match status" value="1"/>
</dbReference>
<name>A0A7W5H6G0_9BACT</name>
<organism evidence="3 4">
    <name type="scientific">Aporhodopirellula rubra</name>
    <dbReference type="NCBI Taxonomy" id="980271"/>
    <lineage>
        <taxon>Bacteria</taxon>
        <taxon>Pseudomonadati</taxon>
        <taxon>Planctomycetota</taxon>
        <taxon>Planctomycetia</taxon>
        <taxon>Pirellulales</taxon>
        <taxon>Pirellulaceae</taxon>
        <taxon>Aporhodopirellula</taxon>
    </lineage>
</organism>
<feature type="compositionally biased region" description="Basic and acidic residues" evidence="1">
    <location>
        <begin position="308"/>
        <end position="319"/>
    </location>
</feature>
<dbReference type="InterPro" id="IPR050407">
    <property type="entry name" value="Geranylgeranyl_reductase"/>
</dbReference>
<dbReference type="Gene3D" id="3.50.50.60">
    <property type="entry name" value="FAD/NAD(P)-binding domain"/>
    <property type="match status" value="1"/>
</dbReference>
<sequence length="481" mass="52043">MIAGPNQRRSRVLVIGAGVSGCTAAIRLTHHGHDVTLAERAVFPREKICGCCLGAAGLRALDAIGLGETVRDLGTPTHTFVAYLQTSHRQAPHEDGPRAGLPEGSVCSSPIRLPIAPGVAVSRATLDSYLVEQAARLGVRVWQPCEAQVVTTSNDCVTVRYRSLSEDREQTTLLDNALSVENASRDRNAAAKEDWQVSDEFDLVILATGLTGVFSGGNVKGAKEVGDDRDAATTRRWQLPWIESPHGPLGIAAHLPNEDPLAAAWDLPRGEIQMVCGDEGYVGLVRLPGGEIDIAAALRSERQRRHGHGDEGSSDDARSDSTTGRLVRLLQSHPDWKTGMNELVHEWLAQRVRLMTAPPLRRRRQPGLGRVVAIGDCAGYVEPMTGEGMTWGIESGIAVADLWDGRSLSDDFVSQWNHTLKSLQPKRRMLCGSVTRAMRSSTLRFVTLSSLRPAPWLARPITRGLATGPSFEATHSSNSIP</sequence>